<accession>A0ABM5RI63</accession>
<dbReference type="EMBL" id="CP009454">
    <property type="protein sequence ID" value="AIR85642.1"/>
    <property type="molecule type" value="Genomic_DNA"/>
</dbReference>
<reference evidence="1 2" key="1">
    <citation type="submission" date="2014-09" db="EMBL/GenBank/DDBJ databases">
        <authorList>
            <person name="Chan K.-G."/>
        </authorList>
    </citation>
    <scope>NUCLEOTIDE SEQUENCE [LARGE SCALE GENOMIC DNA]</scope>
    <source>
        <strain evidence="1 2">ND04</strain>
    </source>
</reference>
<protein>
    <submittedName>
        <fullName evidence="1">Uncharacterized protein</fullName>
    </submittedName>
</protein>
<gene>
    <name evidence="1" type="ORF">LH22_09250</name>
</gene>
<sequence>MDGLNVELEHISPRLLKLNRFSLMAKNYAALLGGCREDNAETFQGIWYSMRKQARKCAIGVADF</sequence>
<organism evidence="1 2">
    <name type="scientific">Pantoea rwandensis</name>
    <dbReference type="NCBI Taxonomy" id="1076550"/>
    <lineage>
        <taxon>Bacteria</taxon>
        <taxon>Pseudomonadati</taxon>
        <taxon>Pseudomonadota</taxon>
        <taxon>Gammaproteobacteria</taxon>
        <taxon>Enterobacterales</taxon>
        <taxon>Erwiniaceae</taxon>
        <taxon>Pantoea</taxon>
    </lineage>
</organism>
<evidence type="ECO:0000313" key="1">
    <source>
        <dbReference type="EMBL" id="AIR85642.1"/>
    </source>
</evidence>
<keyword evidence="2" id="KW-1185">Reference proteome</keyword>
<proteinExistence type="predicted"/>
<evidence type="ECO:0000313" key="2">
    <source>
        <dbReference type="Proteomes" id="UP000029495"/>
    </source>
</evidence>
<name>A0ABM5RI63_9GAMM</name>
<dbReference type="Proteomes" id="UP000029495">
    <property type="component" value="Chromosome"/>
</dbReference>